<name>A0A448TU30_9PAST</name>
<organism evidence="4 5">
    <name type="scientific">Actinobacillus delphinicola</name>
    <dbReference type="NCBI Taxonomy" id="51161"/>
    <lineage>
        <taxon>Bacteria</taxon>
        <taxon>Pseudomonadati</taxon>
        <taxon>Pseudomonadota</taxon>
        <taxon>Gammaproteobacteria</taxon>
        <taxon>Pasteurellales</taxon>
        <taxon>Pasteurellaceae</taxon>
        <taxon>Actinobacillus</taxon>
    </lineage>
</organism>
<dbReference type="KEGG" id="adp:NCTC12871_00951"/>
<keyword evidence="1" id="KW-0328">Glycosyltransferase</keyword>
<gene>
    <name evidence="4" type="primary">gspA</name>
    <name evidence="4" type="ORF">NCTC12871_00951</name>
</gene>
<proteinExistence type="predicted"/>
<dbReference type="InterPro" id="IPR050748">
    <property type="entry name" value="Glycosyltrans_8_dom-fam"/>
</dbReference>
<dbReference type="InterPro" id="IPR029044">
    <property type="entry name" value="Nucleotide-diphossugar_trans"/>
</dbReference>
<accession>A0A448TU30</accession>
<dbReference type="EMBL" id="LR134510">
    <property type="protein sequence ID" value="VEJ09489.1"/>
    <property type="molecule type" value="Genomic_DNA"/>
</dbReference>
<sequence length="306" mass="35491">MNILFNCDENYVPYLSVVALSIIKNHPEESVHFYVLSLNISQSSQKYLKAFCQKQGSEITFIEIDPQQFENLPKTISYISPVTYARLFAVDYLPIDLDRILYMDIDLIVNANLSSFYYIDFGANALAVVPDILFNIGNKEYKTTIGLSSKDVYFNAGVMLLNLEIWRTRNLKEDISDFITKFPNFTCQDQDILNYIFNDSKICVDARYNFQTDTRKCVTKWDKVKVFLGNTNCSMPIAIYHSTGHVKPWMPEAVSLGATIFSRYAKQVKDVLPVPSEWADKFKSVTCVIHYKRFMRKLRYRFKGVY</sequence>
<dbReference type="GO" id="GO:0046872">
    <property type="term" value="F:metal ion binding"/>
    <property type="evidence" value="ECO:0007669"/>
    <property type="project" value="UniProtKB-KW"/>
</dbReference>
<dbReference type="RefSeq" id="WP_126599465.1">
    <property type="nucleotide sequence ID" value="NZ_LR134510.1"/>
</dbReference>
<keyword evidence="2 4" id="KW-0808">Transferase</keyword>
<dbReference type="Pfam" id="PF01501">
    <property type="entry name" value="Glyco_transf_8"/>
    <property type="match status" value="1"/>
</dbReference>
<dbReference type="SUPFAM" id="SSF53448">
    <property type="entry name" value="Nucleotide-diphospho-sugar transferases"/>
    <property type="match status" value="1"/>
</dbReference>
<dbReference type="OrthoDB" id="9807549at2"/>
<evidence type="ECO:0000256" key="1">
    <source>
        <dbReference type="ARBA" id="ARBA00022676"/>
    </source>
</evidence>
<dbReference type="GO" id="GO:0016757">
    <property type="term" value="F:glycosyltransferase activity"/>
    <property type="evidence" value="ECO:0007669"/>
    <property type="project" value="UniProtKB-KW"/>
</dbReference>
<dbReference type="Gene3D" id="3.90.550.10">
    <property type="entry name" value="Spore Coat Polysaccharide Biosynthesis Protein SpsA, Chain A"/>
    <property type="match status" value="1"/>
</dbReference>
<evidence type="ECO:0000313" key="5">
    <source>
        <dbReference type="Proteomes" id="UP000279799"/>
    </source>
</evidence>
<keyword evidence="5" id="KW-1185">Reference proteome</keyword>
<dbReference type="CDD" id="cd04194">
    <property type="entry name" value="GT8_A4GalT_like"/>
    <property type="match status" value="1"/>
</dbReference>
<protein>
    <submittedName>
        <fullName evidence="4">Glycosyl transferase family protein</fullName>
    </submittedName>
</protein>
<dbReference type="PANTHER" id="PTHR13778:SF47">
    <property type="entry name" value="LIPOPOLYSACCHARIDE 1,3-GALACTOSYLTRANSFERASE"/>
    <property type="match status" value="1"/>
</dbReference>
<evidence type="ECO:0000313" key="4">
    <source>
        <dbReference type="EMBL" id="VEJ09489.1"/>
    </source>
</evidence>
<dbReference type="InterPro" id="IPR002495">
    <property type="entry name" value="Glyco_trans_8"/>
</dbReference>
<dbReference type="PANTHER" id="PTHR13778">
    <property type="entry name" value="GLYCOSYLTRANSFERASE 8 DOMAIN-CONTAINING PROTEIN"/>
    <property type="match status" value="1"/>
</dbReference>
<evidence type="ECO:0000256" key="3">
    <source>
        <dbReference type="ARBA" id="ARBA00022723"/>
    </source>
</evidence>
<evidence type="ECO:0000256" key="2">
    <source>
        <dbReference type="ARBA" id="ARBA00022679"/>
    </source>
</evidence>
<dbReference type="AlphaFoldDB" id="A0A448TU30"/>
<reference evidence="4 5" key="1">
    <citation type="submission" date="2018-12" db="EMBL/GenBank/DDBJ databases">
        <authorList>
            <consortium name="Pathogen Informatics"/>
        </authorList>
    </citation>
    <scope>NUCLEOTIDE SEQUENCE [LARGE SCALE GENOMIC DNA]</scope>
    <source>
        <strain evidence="4 5">NCTC12871</strain>
    </source>
</reference>
<keyword evidence="3" id="KW-0479">Metal-binding</keyword>
<dbReference type="Proteomes" id="UP000279799">
    <property type="component" value="Chromosome"/>
</dbReference>